<evidence type="ECO:0000256" key="1">
    <source>
        <dbReference type="SAM" id="MobiDB-lite"/>
    </source>
</evidence>
<comment type="caution">
    <text evidence="2">The sequence shown here is derived from an EMBL/GenBank/DDBJ whole genome shotgun (WGS) entry which is preliminary data.</text>
</comment>
<proteinExistence type="predicted"/>
<sequence>MASGLGLHKDDKSAEEPNKLGHVNDNSKARTLDSNLRSNLVHFTSSKSQCQRTRHNLSTSTETTPKLVTVIVGHDIPLPSVIVQTEATLLDPNTAKQGFKKTRTWKARHQQPRKLENALHTPSTASQVSPQMAAAEGSLCGQLARRPPVNTPAPLPRHFPTLPSALLSLASRVLLSSDEESRLWMELNVALSMSAQK</sequence>
<reference evidence="2 3" key="1">
    <citation type="journal article" date="2022" name="bioRxiv">
        <title>Genomics of Preaxostyla Flagellates Illuminates Evolutionary Transitions and the Path Towards Mitochondrial Loss.</title>
        <authorList>
            <person name="Novak L.V.F."/>
            <person name="Treitli S.C."/>
            <person name="Pyrih J."/>
            <person name="Halakuc P."/>
            <person name="Pipaliya S.V."/>
            <person name="Vacek V."/>
            <person name="Brzon O."/>
            <person name="Soukal P."/>
            <person name="Eme L."/>
            <person name="Dacks J.B."/>
            <person name="Karnkowska A."/>
            <person name="Elias M."/>
            <person name="Hampl V."/>
        </authorList>
    </citation>
    <scope>NUCLEOTIDE SEQUENCE [LARGE SCALE GENOMIC DNA]</scope>
    <source>
        <strain evidence="2">NAU3</strain>
        <tissue evidence="2">Gut</tissue>
    </source>
</reference>
<feature type="compositionally biased region" description="Polar residues" evidence="1">
    <location>
        <begin position="120"/>
        <end position="130"/>
    </location>
</feature>
<feature type="region of interest" description="Disordered" evidence="1">
    <location>
        <begin position="109"/>
        <end position="137"/>
    </location>
</feature>
<name>A0ABQ9WYR6_9EUKA</name>
<dbReference type="Proteomes" id="UP001281761">
    <property type="component" value="Unassembled WGS sequence"/>
</dbReference>
<evidence type="ECO:0000313" key="3">
    <source>
        <dbReference type="Proteomes" id="UP001281761"/>
    </source>
</evidence>
<organism evidence="2 3">
    <name type="scientific">Blattamonas nauphoetae</name>
    <dbReference type="NCBI Taxonomy" id="2049346"/>
    <lineage>
        <taxon>Eukaryota</taxon>
        <taxon>Metamonada</taxon>
        <taxon>Preaxostyla</taxon>
        <taxon>Oxymonadida</taxon>
        <taxon>Blattamonas</taxon>
    </lineage>
</organism>
<dbReference type="EMBL" id="JARBJD010000306">
    <property type="protein sequence ID" value="KAK2944274.1"/>
    <property type="molecule type" value="Genomic_DNA"/>
</dbReference>
<feature type="region of interest" description="Disordered" evidence="1">
    <location>
        <begin position="1"/>
        <end position="33"/>
    </location>
</feature>
<gene>
    <name evidence="2" type="ORF">BLNAU_20809</name>
</gene>
<protein>
    <submittedName>
        <fullName evidence="2">Uncharacterized protein</fullName>
    </submittedName>
</protein>
<evidence type="ECO:0000313" key="2">
    <source>
        <dbReference type="EMBL" id="KAK2944274.1"/>
    </source>
</evidence>
<accession>A0ABQ9WYR6</accession>
<keyword evidence="3" id="KW-1185">Reference proteome</keyword>
<feature type="compositionally biased region" description="Basic and acidic residues" evidence="1">
    <location>
        <begin position="7"/>
        <end position="19"/>
    </location>
</feature>